<sequence>MITMRLADILDIRAASPLAGELINARGQNVTIDASNVQKLGAQCVQVLLSARSTWTTDGYSLVVADASESFLDALSTLGITISDISEQELSK</sequence>
<accession>A0A2D2D4S6</accession>
<dbReference type="InterPro" id="IPR058548">
    <property type="entry name" value="MlaB-like_STAS"/>
</dbReference>
<evidence type="ECO:0000313" key="3">
    <source>
        <dbReference type="Proteomes" id="UP000230709"/>
    </source>
</evidence>
<dbReference type="SUPFAM" id="SSF52091">
    <property type="entry name" value="SpoIIaa-like"/>
    <property type="match status" value="1"/>
</dbReference>
<proteinExistence type="predicted"/>
<dbReference type="RefSeq" id="WP_003609622.1">
    <property type="nucleotide sequence ID" value="NZ_ADVE02000001.1"/>
</dbReference>
<gene>
    <name evidence="2" type="ORF">CQW49_19655</name>
</gene>
<dbReference type="STRING" id="595536.GCA_000178815_01262"/>
<reference evidence="3" key="1">
    <citation type="submission" date="2017-10" db="EMBL/GenBank/DDBJ databases">
        <title>Completed PacBio SMRT sequence of Methylosinus trichosporium OB3b reveals presence of a third large plasmid.</title>
        <authorList>
            <person name="Charles T.C."/>
            <person name="Lynch M.D.J."/>
            <person name="Heil J.R."/>
            <person name="Cheng J."/>
        </authorList>
    </citation>
    <scope>NUCLEOTIDE SEQUENCE [LARGE SCALE GENOMIC DNA]</scope>
    <source>
        <strain evidence="3">OB3b</strain>
    </source>
</reference>
<dbReference type="EMBL" id="CP023737">
    <property type="protein sequence ID" value="ATQ69849.1"/>
    <property type="molecule type" value="Genomic_DNA"/>
</dbReference>
<evidence type="ECO:0000313" key="2">
    <source>
        <dbReference type="EMBL" id="ATQ69849.1"/>
    </source>
</evidence>
<dbReference type="InterPro" id="IPR036513">
    <property type="entry name" value="STAS_dom_sf"/>
</dbReference>
<dbReference type="Pfam" id="PF13466">
    <property type="entry name" value="STAS_2"/>
    <property type="match status" value="1"/>
</dbReference>
<organism evidence="2 3">
    <name type="scientific">Methylosinus trichosporium (strain ATCC 35070 / NCIMB 11131 / UNIQEM 75 / OB3b)</name>
    <dbReference type="NCBI Taxonomy" id="595536"/>
    <lineage>
        <taxon>Bacteria</taxon>
        <taxon>Pseudomonadati</taxon>
        <taxon>Pseudomonadota</taxon>
        <taxon>Alphaproteobacteria</taxon>
        <taxon>Hyphomicrobiales</taxon>
        <taxon>Methylocystaceae</taxon>
        <taxon>Methylosinus</taxon>
    </lineage>
</organism>
<feature type="domain" description="STAS" evidence="1">
    <location>
        <begin position="1"/>
        <end position="92"/>
    </location>
</feature>
<dbReference type="KEGG" id="mtw:CQW49_19655"/>
<dbReference type="Proteomes" id="UP000230709">
    <property type="component" value="Chromosome"/>
</dbReference>
<protein>
    <submittedName>
        <fullName evidence="2">STAS domain-containing protein</fullName>
    </submittedName>
</protein>
<dbReference type="InterPro" id="IPR002645">
    <property type="entry name" value="STAS_dom"/>
</dbReference>
<dbReference type="Gene3D" id="3.30.750.24">
    <property type="entry name" value="STAS domain"/>
    <property type="match status" value="1"/>
</dbReference>
<dbReference type="AlphaFoldDB" id="A0A2D2D4S6"/>
<evidence type="ECO:0000259" key="1">
    <source>
        <dbReference type="PROSITE" id="PS50801"/>
    </source>
</evidence>
<name>A0A2D2D4S6_METT3</name>
<keyword evidence="3" id="KW-1185">Reference proteome</keyword>
<dbReference type="PROSITE" id="PS50801">
    <property type="entry name" value="STAS"/>
    <property type="match status" value="1"/>
</dbReference>